<dbReference type="EMBL" id="BGPR01004419">
    <property type="protein sequence ID" value="GBM99462.1"/>
    <property type="molecule type" value="Genomic_DNA"/>
</dbReference>
<gene>
    <name evidence="1" type="ORF">AVEN_45721_1</name>
</gene>
<dbReference type="AlphaFoldDB" id="A0A4Y2KDK1"/>
<protein>
    <submittedName>
        <fullName evidence="1">Uncharacterized protein</fullName>
    </submittedName>
</protein>
<dbReference type="Proteomes" id="UP000499080">
    <property type="component" value="Unassembled WGS sequence"/>
</dbReference>
<evidence type="ECO:0000313" key="2">
    <source>
        <dbReference type="Proteomes" id="UP000499080"/>
    </source>
</evidence>
<name>A0A4Y2KDK1_ARAVE</name>
<keyword evidence="2" id="KW-1185">Reference proteome</keyword>
<evidence type="ECO:0000313" key="1">
    <source>
        <dbReference type="EMBL" id="GBM99462.1"/>
    </source>
</evidence>
<accession>A0A4Y2KDK1</accession>
<organism evidence="1 2">
    <name type="scientific">Araneus ventricosus</name>
    <name type="common">Orbweaver spider</name>
    <name type="synonym">Epeira ventricosa</name>
    <dbReference type="NCBI Taxonomy" id="182803"/>
    <lineage>
        <taxon>Eukaryota</taxon>
        <taxon>Metazoa</taxon>
        <taxon>Ecdysozoa</taxon>
        <taxon>Arthropoda</taxon>
        <taxon>Chelicerata</taxon>
        <taxon>Arachnida</taxon>
        <taxon>Araneae</taxon>
        <taxon>Araneomorphae</taxon>
        <taxon>Entelegynae</taxon>
        <taxon>Araneoidea</taxon>
        <taxon>Araneidae</taxon>
        <taxon>Araneus</taxon>
    </lineage>
</organism>
<proteinExistence type="predicted"/>
<reference evidence="1 2" key="1">
    <citation type="journal article" date="2019" name="Sci. Rep.">
        <title>Orb-weaving spider Araneus ventricosus genome elucidates the spidroin gene catalogue.</title>
        <authorList>
            <person name="Kono N."/>
            <person name="Nakamura H."/>
            <person name="Ohtoshi R."/>
            <person name="Moran D.A.P."/>
            <person name="Shinohara A."/>
            <person name="Yoshida Y."/>
            <person name="Fujiwara M."/>
            <person name="Mori M."/>
            <person name="Tomita M."/>
            <person name="Arakawa K."/>
        </authorList>
    </citation>
    <scope>NUCLEOTIDE SEQUENCE [LARGE SCALE GENOMIC DNA]</scope>
</reference>
<comment type="caution">
    <text evidence="1">The sequence shown here is derived from an EMBL/GenBank/DDBJ whole genome shotgun (WGS) entry which is preliminary data.</text>
</comment>
<sequence length="134" mass="14910">MTVINHGYSVPPKSGRCMLFLSTPSPICLVNNTPKAVPTSSPFPHLLPCNPNGVREILTGFKSKLPFLPTCLTNDDCFRCALIRFPFRGVNYQLNKESKKSYEVMINTEIGSLSIVLFTSFTRIPKNASRNSEV</sequence>